<dbReference type="AlphaFoldDB" id="A0A3R6A7T0"/>
<dbReference type="InterPro" id="IPR012094">
    <property type="entry name" value="tRNA_Ile_lys_synt"/>
</dbReference>
<dbReference type="InterPro" id="IPR012796">
    <property type="entry name" value="Lysidine-tRNA-synth_C"/>
</dbReference>
<organism evidence="11 12">
    <name type="scientific">Coprococcus comes</name>
    <dbReference type="NCBI Taxonomy" id="410072"/>
    <lineage>
        <taxon>Bacteria</taxon>
        <taxon>Bacillati</taxon>
        <taxon>Bacillota</taxon>
        <taxon>Clostridia</taxon>
        <taxon>Lachnospirales</taxon>
        <taxon>Lachnospiraceae</taxon>
        <taxon>Coprococcus</taxon>
    </lineage>
</organism>
<dbReference type="GO" id="GO:0006400">
    <property type="term" value="P:tRNA modification"/>
    <property type="evidence" value="ECO:0007669"/>
    <property type="project" value="UniProtKB-UniRule"/>
</dbReference>
<reference evidence="11 12" key="1">
    <citation type="submission" date="2018-08" db="EMBL/GenBank/DDBJ databases">
        <title>A genome reference for cultivated species of the human gut microbiota.</title>
        <authorList>
            <person name="Zou Y."/>
            <person name="Xue W."/>
            <person name="Luo G."/>
        </authorList>
    </citation>
    <scope>NUCLEOTIDE SEQUENCE [LARGE SCALE GENOMIC DNA]</scope>
    <source>
        <strain evidence="11 12">AF18-12LB</strain>
    </source>
</reference>
<dbReference type="GO" id="GO:0005737">
    <property type="term" value="C:cytoplasm"/>
    <property type="evidence" value="ECO:0007669"/>
    <property type="project" value="UniProtKB-SubCell"/>
</dbReference>
<dbReference type="InterPro" id="IPR012795">
    <property type="entry name" value="tRNA_Ile_lys_synt_N"/>
</dbReference>
<evidence type="ECO:0000256" key="8">
    <source>
        <dbReference type="HAMAP-Rule" id="MF_01161"/>
    </source>
</evidence>
<feature type="domain" description="Lysidine-tRNA(Ile) synthetase C-terminal" evidence="10">
    <location>
        <begin position="385"/>
        <end position="457"/>
    </location>
</feature>
<dbReference type="InterPro" id="IPR014729">
    <property type="entry name" value="Rossmann-like_a/b/a_fold"/>
</dbReference>
<keyword evidence="9" id="KW-0812">Transmembrane</keyword>
<dbReference type="SUPFAM" id="SSF56037">
    <property type="entry name" value="PheT/TilS domain"/>
    <property type="match status" value="1"/>
</dbReference>
<evidence type="ECO:0000259" key="10">
    <source>
        <dbReference type="SMART" id="SM00977"/>
    </source>
</evidence>
<dbReference type="EMBL" id="QRXJ01000009">
    <property type="protein sequence ID" value="RGT89960.1"/>
    <property type="molecule type" value="Genomic_DNA"/>
</dbReference>
<dbReference type="SMART" id="SM00977">
    <property type="entry name" value="TilS_C"/>
    <property type="match status" value="1"/>
</dbReference>
<keyword evidence="2 8" id="KW-0963">Cytoplasm</keyword>
<dbReference type="Proteomes" id="UP000283360">
    <property type="component" value="Unassembled WGS sequence"/>
</dbReference>
<name>A0A3R6A7T0_9FIRM</name>
<comment type="subcellular location">
    <subcellularLocation>
        <location evidence="1 8">Cytoplasm</location>
    </subcellularLocation>
</comment>
<evidence type="ECO:0000256" key="7">
    <source>
        <dbReference type="ARBA" id="ARBA00048539"/>
    </source>
</evidence>
<comment type="function">
    <text evidence="8">Ligates lysine onto the cytidine present at position 34 of the AUA codon-specific tRNA(Ile) that contains the anticodon CAU, in an ATP-dependent manner. Cytidine is converted to lysidine, thus changing the amino acid specificity of the tRNA from methionine to isoleucine.</text>
</comment>
<feature type="transmembrane region" description="Helical" evidence="9">
    <location>
        <begin position="21"/>
        <end position="38"/>
    </location>
</feature>
<evidence type="ECO:0000256" key="3">
    <source>
        <dbReference type="ARBA" id="ARBA00022598"/>
    </source>
</evidence>
<dbReference type="NCBIfam" id="TIGR02432">
    <property type="entry name" value="lysidine_TilS_N"/>
    <property type="match status" value="1"/>
</dbReference>
<dbReference type="GO" id="GO:0032267">
    <property type="term" value="F:tRNA(Ile)-lysidine synthase activity"/>
    <property type="evidence" value="ECO:0007669"/>
    <property type="project" value="UniProtKB-EC"/>
</dbReference>
<keyword evidence="4 8" id="KW-0819">tRNA processing</keyword>
<dbReference type="Pfam" id="PF11734">
    <property type="entry name" value="TilS_C"/>
    <property type="match status" value="1"/>
</dbReference>
<evidence type="ECO:0000256" key="9">
    <source>
        <dbReference type="SAM" id="Phobius"/>
    </source>
</evidence>
<evidence type="ECO:0000256" key="4">
    <source>
        <dbReference type="ARBA" id="ARBA00022694"/>
    </source>
</evidence>
<comment type="domain">
    <text evidence="8">The N-terminal region contains the highly conserved SGGXDS motif, predicted to be a P-loop motif involved in ATP binding.</text>
</comment>
<dbReference type="RefSeq" id="WP_117835084.1">
    <property type="nucleotide sequence ID" value="NZ_QRXJ01000009.1"/>
</dbReference>
<evidence type="ECO:0000256" key="5">
    <source>
        <dbReference type="ARBA" id="ARBA00022741"/>
    </source>
</evidence>
<dbReference type="CDD" id="cd01992">
    <property type="entry name" value="TilS_N"/>
    <property type="match status" value="1"/>
</dbReference>
<dbReference type="Pfam" id="PF01171">
    <property type="entry name" value="ATP_bind_3"/>
    <property type="match status" value="1"/>
</dbReference>
<keyword evidence="3 8" id="KW-0436">Ligase</keyword>
<dbReference type="GO" id="GO:0005524">
    <property type="term" value="F:ATP binding"/>
    <property type="evidence" value="ECO:0007669"/>
    <property type="project" value="UniProtKB-UniRule"/>
</dbReference>
<dbReference type="InterPro" id="IPR011063">
    <property type="entry name" value="TilS/TtcA_N"/>
</dbReference>
<feature type="binding site" evidence="8">
    <location>
        <begin position="26"/>
        <end position="31"/>
    </location>
    <ligand>
        <name>ATP</name>
        <dbReference type="ChEBI" id="CHEBI:30616"/>
    </ligand>
</feature>
<dbReference type="EC" id="6.3.4.19" evidence="8"/>
<evidence type="ECO:0000313" key="12">
    <source>
        <dbReference type="Proteomes" id="UP000283360"/>
    </source>
</evidence>
<dbReference type="PANTHER" id="PTHR43033:SF1">
    <property type="entry name" value="TRNA(ILE)-LYSIDINE SYNTHASE-RELATED"/>
    <property type="match status" value="1"/>
</dbReference>
<keyword evidence="12" id="KW-1185">Reference proteome</keyword>
<keyword evidence="6 8" id="KW-0067">ATP-binding</keyword>
<dbReference type="NCBIfam" id="TIGR02433">
    <property type="entry name" value="lysidine_TilS_C"/>
    <property type="match status" value="1"/>
</dbReference>
<evidence type="ECO:0000256" key="1">
    <source>
        <dbReference type="ARBA" id="ARBA00004496"/>
    </source>
</evidence>
<keyword evidence="9" id="KW-1133">Transmembrane helix</keyword>
<evidence type="ECO:0000256" key="6">
    <source>
        <dbReference type="ARBA" id="ARBA00022840"/>
    </source>
</evidence>
<dbReference type="Gene3D" id="3.40.50.620">
    <property type="entry name" value="HUPs"/>
    <property type="match status" value="1"/>
</dbReference>
<proteinExistence type="inferred from homology"/>
<dbReference type="HAMAP" id="MF_01161">
    <property type="entry name" value="tRNA_Ile_lys_synt"/>
    <property type="match status" value="1"/>
</dbReference>
<dbReference type="PANTHER" id="PTHR43033">
    <property type="entry name" value="TRNA(ILE)-LYSIDINE SYNTHASE-RELATED"/>
    <property type="match status" value="1"/>
</dbReference>
<evidence type="ECO:0000313" key="11">
    <source>
        <dbReference type="EMBL" id="RGT89960.1"/>
    </source>
</evidence>
<keyword evidence="5 8" id="KW-0547">Nucleotide-binding</keyword>
<comment type="similarity">
    <text evidence="8">Belongs to the tRNA(Ile)-lysidine synthase family.</text>
</comment>
<accession>A0A3R6A7T0</accession>
<sequence>MLEKVENYIRQWKMLEKGDKVVVGLSGGADSVCLFLILEELRKKIGFEILAVHVNHGIRGEEAKADEEFVKTLCEKKEIPCRSVSVDIPKMAVEYKMSEEEAGRTARREIFEQAAEEWGGTRIALAHHQDDNAETFFLHLARGSGLRGLGGIYPVNGMYIRPLLCVGRKEIEDYLKGREMSYCIDATNMEDAYMRNRIRNHVIPYFKENINEKTVDHMNRSMDQLREIWDYMERQTEGAYQICTDQNGEKICIHADAYHRQERLIRKMILRKALALVAGHEKDLEQVHVEKLEGLFEKQVGKRLDLPYGVCACRTYEGIELKRKKKSPELAEEEKNLDLQQVSGKITYGKWEISYRIFGKEECRCQIPKKTYTKWFDYGIIKQSVAVRTRRAGDFIVIDESGGRQKLKSYFINKKIPAAERAGIPLIAEGSEILWIVGCRQSKAYQVTEQTTKILEITINGGTLNGRESENVNSGRRSKC</sequence>
<protein>
    <recommendedName>
        <fullName evidence="8">tRNA(Ile)-lysidine synthase</fullName>
        <ecNumber evidence="8">6.3.4.19</ecNumber>
    </recommendedName>
    <alternativeName>
        <fullName evidence="8">tRNA(Ile)-2-lysyl-cytidine synthase</fullName>
    </alternativeName>
    <alternativeName>
        <fullName evidence="8">tRNA(Ile)-lysidine synthetase</fullName>
    </alternativeName>
</protein>
<comment type="catalytic activity">
    <reaction evidence="7 8">
        <text>cytidine(34) in tRNA(Ile2) + L-lysine + ATP = lysidine(34) in tRNA(Ile2) + AMP + diphosphate + H(+)</text>
        <dbReference type="Rhea" id="RHEA:43744"/>
        <dbReference type="Rhea" id="RHEA-COMP:10625"/>
        <dbReference type="Rhea" id="RHEA-COMP:10670"/>
        <dbReference type="ChEBI" id="CHEBI:15378"/>
        <dbReference type="ChEBI" id="CHEBI:30616"/>
        <dbReference type="ChEBI" id="CHEBI:32551"/>
        <dbReference type="ChEBI" id="CHEBI:33019"/>
        <dbReference type="ChEBI" id="CHEBI:82748"/>
        <dbReference type="ChEBI" id="CHEBI:83665"/>
        <dbReference type="ChEBI" id="CHEBI:456215"/>
        <dbReference type="EC" id="6.3.4.19"/>
    </reaction>
</comment>
<comment type="caution">
    <text evidence="11">The sequence shown here is derived from an EMBL/GenBank/DDBJ whole genome shotgun (WGS) entry which is preliminary data.</text>
</comment>
<dbReference type="SUPFAM" id="SSF52402">
    <property type="entry name" value="Adenine nucleotide alpha hydrolases-like"/>
    <property type="match status" value="1"/>
</dbReference>
<gene>
    <name evidence="8 11" type="primary">tilS</name>
    <name evidence="11" type="ORF">DWX03_08050</name>
</gene>
<dbReference type="SUPFAM" id="SSF82829">
    <property type="entry name" value="MesJ substrate recognition domain-like"/>
    <property type="match status" value="1"/>
</dbReference>
<keyword evidence="9" id="KW-0472">Membrane</keyword>
<evidence type="ECO:0000256" key="2">
    <source>
        <dbReference type="ARBA" id="ARBA00022490"/>
    </source>
</evidence>